<gene>
    <name evidence="1" type="ORF">HPB47_005665</name>
</gene>
<name>A0AC60PCF2_IXOPE</name>
<keyword evidence="2" id="KW-1185">Reference proteome</keyword>
<dbReference type="Proteomes" id="UP000805193">
    <property type="component" value="Unassembled WGS sequence"/>
</dbReference>
<proteinExistence type="predicted"/>
<evidence type="ECO:0000313" key="2">
    <source>
        <dbReference type="Proteomes" id="UP000805193"/>
    </source>
</evidence>
<protein>
    <submittedName>
        <fullName evidence="1">Uncharacterized protein</fullName>
    </submittedName>
</protein>
<comment type="caution">
    <text evidence="1">The sequence shown here is derived from an EMBL/GenBank/DDBJ whole genome shotgun (WGS) entry which is preliminary data.</text>
</comment>
<accession>A0AC60PCF2</accession>
<reference evidence="1 2" key="1">
    <citation type="journal article" date="2020" name="Cell">
        <title>Large-Scale Comparative Analyses of Tick Genomes Elucidate Their Genetic Diversity and Vector Capacities.</title>
        <authorList>
            <consortium name="Tick Genome and Microbiome Consortium (TIGMIC)"/>
            <person name="Jia N."/>
            <person name="Wang J."/>
            <person name="Shi W."/>
            <person name="Du L."/>
            <person name="Sun Y."/>
            <person name="Zhan W."/>
            <person name="Jiang J.F."/>
            <person name="Wang Q."/>
            <person name="Zhang B."/>
            <person name="Ji P."/>
            <person name="Bell-Sakyi L."/>
            <person name="Cui X.M."/>
            <person name="Yuan T.T."/>
            <person name="Jiang B.G."/>
            <person name="Yang W.F."/>
            <person name="Lam T.T."/>
            <person name="Chang Q.C."/>
            <person name="Ding S.J."/>
            <person name="Wang X.J."/>
            <person name="Zhu J.G."/>
            <person name="Ruan X.D."/>
            <person name="Zhao L."/>
            <person name="Wei J.T."/>
            <person name="Ye R.Z."/>
            <person name="Que T.C."/>
            <person name="Du C.H."/>
            <person name="Zhou Y.H."/>
            <person name="Cheng J.X."/>
            <person name="Dai P.F."/>
            <person name="Guo W.B."/>
            <person name="Han X.H."/>
            <person name="Huang E.J."/>
            <person name="Li L.F."/>
            <person name="Wei W."/>
            <person name="Gao Y.C."/>
            <person name="Liu J.Z."/>
            <person name="Shao H.Z."/>
            <person name="Wang X."/>
            <person name="Wang C.C."/>
            <person name="Yang T.C."/>
            <person name="Huo Q.B."/>
            <person name="Li W."/>
            <person name="Chen H.Y."/>
            <person name="Chen S.E."/>
            <person name="Zhou L.G."/>
            <person name="Ni X.B."/>
            <person name="Tian J.H."/>
            <person name="Sheng Y."/>
            <person name="Liu T."/>
            <person name="Pan Y.S."/>
            <person name="Xia L.Y."/>
            <person name="Li J."/>
            <person name="Zhao F."/>
            <person name="Cao W.C."/>
        </authorList>
    </citation>
    <scope>NUCLEOTIDE SEQUENCE [LARGE SCALE GENOMIC DNA]</scope>
    <source>
        <strain evidence="1">Iper-2018</strain>
    </source>
</reference>
<sequence>MLRGGAGPHRRTHPEGGDFLVNVWSFGAHVILLPARALSSAKALFVAVAMLGSTSRWTAGDATRRQSQSTTLCVSFRRGAATRGRQLALPAGRGTSICQHQRRREEDDQSRTPVQGIGAFPDDDNHELGSSVHTATKVNNSRHKGKLQIKYAPPHNIQEQVGLATHRLNDGLTWNAAKLTQTTLRPSTTKASWLREDLSPWCVLLLLQRVFLLCLHQLFRIQRFSVRLAWTARFQIHGTRLHPRVRFTRVLHWLRVMFQLLRVLLRLKVLWEFPKAFFLLLRVLLDLWDLCLSVKVLWRPRRSSRLRRRRMPAGHPAIPSLRQSVLGPRPPPRLTVLRGQRQSRQLITTQPTSSPKTEPPKTQGADASTPLHEGRPHRYWRLPERFKDYLLLWESKKRNIGPLDCSEDALPPRRHAVRDDYVYDTARLVKVFDMGGFGQWMPIRDTRLREAGAEVLYCLTRRAPKGPSLPRARLNHHDVISPDTEKPRTARRGQANPHGPGSVETPLSKHLLSQVPPAGIRQVTPVFGKRGPKWCIASPGGPRRVQAYPGLDSTIMMPFSPDRGKPRTARRGQANPHGPGSVETPLSKHLLSQVPPAGIRQLQVPIFAIEVQSPTYRDVINYLDRITSFGVLQEAS</sequence>
<dbReference type="EMBL" id="JABSTQ010010853">
    <property type="protein sequence ID" value="KAG0417371.1"/>
    <property type="molecule type" value="Genomic_DNA"/>
</dbReference>
<evidence type="ECO:0000313" key="1">
    <source>
        <dbReference type="EMBL" id="KAG0417371.1"/>
    </source>
</evidence>
<organism evidence="1 2">
    <name type="scientific">Ixodes persulcatus</name>
    <name type="common">Taiga tick</name>
    <dbReference type="NCBI Taxonomy" id="34615"/>
    <lineage>
        <taxon>Eukaryota</taxon>
        <taxon>Metazoa</taxon>
        <taxon>Ecdysozoa</taxon>
        <taxon>Arthropoda</taxon>
        <taxon>Chelicerata</taxon>
        <taxon>Arachnida</taxon>
        <taxon>Acari</taxon>
        <taxon>Parasitiformes</taxon>
        <taxon>Ixodida</taxon>
        <taxon>Ixodoidea</taxon>
        <taxon>Ixodidae</taxon>
        <taxon>Ixodinae</taxon>
        <taxon>Ixodes</taxon>
    </lineage>
</organism>